<comment type="caution">
    <text evidence="7">The sequence shown here is derived from an EMBL/GenBank/DDBJ whole genome shotgun (WGS) entry which is preliminary data.</text>
</comment>
<feature type="transmembrane region" description="Helical" evidence="6">
    <location>
        <begin position="144"/>
        <end position="166"/>
    </location>
</feature>
<reference evidence="8" key="1">
    <citation type="journal article" date="2019" name="Int. J. Syst. Evol. Microbiol.">
        <title>The Global Catalogue of Microorganisms (GCM) 10K type strain sequencing project: providing services to taxonomists for standard genome sequencing and annotation.</title>
        <authorList>
            <consortium name="The Broad Institute Genomics Platform"/>
            <consortium name="The Broad Institute Genome Sequencing Center for Infectious Disease"/>
            <person name="Wu L."/>
            <person name="Ma J."/>
        </authorList>
    </citation>
    <scope>NUCLEOTIDE SEQUENCE [LARGE SCALE GENOMIC DNA]</scope>
    <source>
        <strain evidence="8">JCM 19134</strain>
    </source>
</reference>
<keyword evidence="8" id="KW-1185">Reference proteome</keyword>
<dbReference type="PANTHER" id="PTHR42948:SF1">
    <property type="entry name" value="TRANSPORTER"/>
    <property type="match status" value="1"/>
</dbReference>
<dbReference type="CDD" id="cd10336">
    <property type="entry name" value="SLC6sbd_Tyt1-Like"/>
    <property type="match status" value="1"/>
</dbReference>
<feature type="transmembrane region" description="Helical" evidence="6">
    <location>
        <begin position="173"/>
        <end position="190"/>
    </location>
</feature>
<dbReference type="EMBL" id="BAABLX010000027">
    <property type="protein sequence ID" value="GAA4947904.1"/>
    <property type="molecule type" value="Genomic_DNA"/>
</dbReference>
<dbReference type="PANTHER" id="PTHR42948">
    <property type="entry name" value="TRANSPORTER"/>
    <property type="match status" value="1"/>
</dbReference>
<dbReference type="InterPro" id="IPR000175">
    <property type="entry name" value="Na/ntran_symport"/>
</dbReference>
<gene>
    <name evidence="7" type="ORF">GCM10025791_29710</name>
</gene>
<evidence type="ECO:0000313" key="8">
    <source>
        <dbReference type="Proteomes" id="UP001409585"/>
    </source>
</evidence>
<dbReference type="Proteomes" id="UP001409585">
    <property type="component" value="Unassembled WGS sequence"/>
</dbReference>
<evidence type="ECO:0000256" key="3">
    <source>
        <dbReference type="ARBA" id="ARBA00022692"/>
    </source>
</evidence>
<feature type="transmembrane region" description="Helical" evidence="6">
    <location>
        <begin position="384"/>
        <end position="401"/>
    </location>
</feature>
<accession>A0AAV3U4M7</accession>
<evidence type="ECO:0000256" key="2">
    <source>
        <dbReference type="ARBA" id="ARBA00022448"/>
    </source>
</evidence>
<feature type="transmembrane region" description="Helical" evidence="6">
    <location>
        <begin position="85"/>
        <end position="107"/>
    </location>
</feature>
<proteinExistence type="predicted"/>
<keyword evidence="5 6" id="KW-0472">Membrane</keyword>
<dbReference type="GO" id="GO:0016020">
    <property type="term" value="C:membrane"/>
    <property type="evidence" value="ECO:0007669"/>
    <property type="project" value="UniProtKB-SubCell"/>
</dbReference>
<dbReference type="RefSeq" id="WP_345423859.1">
    <property type="nucleotide sequence ID" value="NZ_AP031496.1"/>
</dbReference>
<protein>
    <submittedName>
        <fullName evidence="7">Sodium-dependent transporter</fullName>
    </submittedName>
</protein>
<evidence type="ECO:0000256" key="6">
    <source>
        <dbReference type="SAM" id="Phobius"/>
    </source>
</evidence>
<keyword evidence="4 6" id="KW-1133">Transmembrane helix</keyword>
<organism evidence="7 8">
    <name type="scientific">Halioxenophilus aromaticivorans</name>
    <dbReference type="NCBI Taxonomy" id="1306992"/>
    <lineage>
        <taxon>Bacteria</taxon>
        <taxon>Pseudomonadati</taxon>
        <taxon>Pseudomonadota</taxon>
        <taxon>Gammaproteobacteria</taxon>
        <taxon>Alteromonadales</taxon>
        <taxon>Alteromonadaceae</taxon>
        <taxon>Halioxenophilus</taxon>
    </lineage>
</organism>
<dbReference type="InterPro" id="IPR047218">
    <property type="entry name" value="YocR/YhdH-like"/>
</dbReference>
<keyword evidence="3 6" id="KW-0812">Transmembrane</keyword>
<feature type="transmembrane region" description="Helical" evidence="6">
    <location>
        <begin position="421"/>
        <end position="443"/>
    </location>
</feature>
<evidence type="ECO:0000256" key="4">
    <source>
        <dbReference type="ARBA" id="ARBA00022989"/>
    </source>
</evidence>
<feature type="transmembrane region" description="Helical" evidence="6">
    <location>
        <begin position="248"/>
        <end position="274"/>
    </location>
</feature>
<feature type="transmembrane region" description="Helical" evidence="6">
    <location>
        <begin position="213"/>
        <end position="236"/>
    </location>
</feature>
<dbReference type="Pfam" id="PF00209">
    <property type="entry name" value="SNF"/>
    <property type="match status" value="2"/>
</dbReference>
<name>A0AAV3U4M7_9ALTE</name>
<dbReference type="NCBIfam" id="NF037979">
    <property type="entry name" value="Na_transp"/>
    <property type="match status" value="1"/>
</dbReference>
<dbReference type="PROSITE" id="PS50267">
    <property type="entry name" value="NA_NEUROTRAN_SYMP_3"/>
    <property type="match status" value="1"/>
</dbReference>
<sequence>MASREQFSSTTGFVMAAAGSAIGLGNIWGFPTNTAGNGGAAFVVIYLALAFLLAYPALMAELIIGRASRANIVTSLKGIGAERGIAWAGVLVGLYGVVIASLIYSFYSIVAGWMVAHWAESVTSTLGLTGISEWLVGFSTERNVIFTALFMALTMAIISQGVSAGIERWSTRLMPIMFLLFLALIIYVLLQEGATEGLKLYLIPDFSGLKPEVFVNAMGQAFFSLSLGVGTMLIYGSYLGEKENLPRIGAIVTLTDTGIAFVAGLLIMPAIFVAKEYGTNVFTDSGELIAGPDLIFQVLPALFGSMGSAGLVVAFAFFTLMTIAALTSSISMLEVPVSLACEHTGIKRNKATLMIGSVIFVISLIICFNFNSLFVWVINFTTVYSQPILGILLCIFVGWLWHRNRILEALKPGMPEAESSLFFKLWPVYVRFVCPVLIALVLLQSL</sequence>
<feature type="transmembrane region" description="Helical" evidence="6">
    <location>
        <begin position="12"/>
        <end position="31"/>
    </location>
</feature>
<evidence type="ECO:0000256" key="5">
    <source>
        <dbReference type="ARBA" id="ARBA00023136"/>
    </source>
</evidence>
<comment type="subcellular location">
    <subcellularLocation>
        <location evidence="1">Membrane</location>
        <topology evidence="1">Multi-pass membrane protein</topology>
    </subcellularLocation>
</comment>
<evidence type="ECO:0000313" key="7">
    <source>
        <dbReference type="EMBL" id="GAA4947904.1"/>
    </source>
</evidence>
<feature type="transmembrane region" description="Helical" evidence="6">
    <location>
        <begin position="353"/>
        <end position="378"/>
    </location>
</feature>
<feature type="transmembrane region" description="Helical" evidence="6">
    <location>
        <begin position="43"/>
        <end position="64"/>
    </location>
</feature>
<dbReference type="InterPro" id="IPR037272">
    <property type="entry name" value="SNS_sf"/>
</dbReference>
<evidence type="ECO:0000256" key="1">
    <source>
        <dbReference type="ARBA" id="ARBA00004141"/>
    </source>
</evidence>
<dbReference type="SUPFAM" id="SSF161070">
    <property type="entry name" value="SNF-like"/>
    <property type="match status" value="1"/>
</dbReference>
<feature type="transmembrane region" description="Helical" evidence="6">
    <location>
        <begin position="294"/>
        <end position="326"/>
    </location>
</feature>
<dbReference type="AlphaFoldDB" id="A0AAV3U4M7"/>
<keyword evidence="2" id="KW-0813">Transport</keyword>